<dbReference type="EMBL" id="MT142646">
    <property type="protein sequence ID" value="QJA86597.1"/>
    <property type="molecule type" value="Genomic_DNA"/>
</dbReference>
<evidence type="ECO:0000313" key="1">
    <source>
        <dbReference type="EMBL" id="QJA81045.1"/>
    </source>
</evidence>
<organism evidence="2">
    <name type="scientific">viral metagenome</name>
    <dbReference type="NCBI Taxonomy" id="1070528"/>
    <lineage>
        <taxon>unclassified sequences</taxon>
        <taxon>metagenomes</taxon>
        <taxon>organismal metagenomes</taxon>
    </lineage>
</organism>
<sequence>MIDRKSNCCNAPVKVGGEFNEGTHYYICTKCDKPCDVMPDKEQELLTSAEMVKAMTNWDSDNPAHKLPLDVQSENVAKAQVAKLKSLGYEQVWEKCPDCGGDGEDHNYAVEVDGHRKNICPICKGTGRVRIQFKLPDAEEKIIAYFREEDLGRGTASPFEYHAKQILSRIRQDKE</sequence>
<gene>
    <name evidence="1" type="ORF">MM415A00606_0046</name>
    <name evidence="2" type="ORF">MM415B03160_0002</name>
</gene>
<reference evidence="2" key="1">
    <citation type="submission" date="2020-03" db="EMBL/GenBank/DDBJ databases">
        <title>The deep terrestrial virosphere.</title>
        <authorList>
            <person name="Holmfeldt K."/>
            <person name="Nilsson E."/>
            <person name="Simone D."/>
            <person name="Lopez-Fernandez M."/>
            <person name="Wu X."/>
            <person name="de Brujin I."/>
            <person name="Lundin D."/>
            <person name="Andersson A."/>
            <person name="Bertilsson S."/>
            <person name="Dopson M."/>
        </authorList>
    </citation>
    <scope>NUCLEOTIDE SEQUENCE</scope>
    <source>
        <strain evidence="1">MM415A00606</strain>
        <strain evidence="2">MM415B03160</strain>
    </source>
</reference>
<dbReference type="Gene3D" id="6.20.20.10">
    <property type="match status" value="1"/>
</dbReference>
<dbReference type="AlphaFoldDB" id="A0A6M3KWT7"/>
<proteinExistence type="predicted"/>
<protein>
    <submittedName>
        <fullName evidence="2">Uncharacterized protein</fullName>
    </submittedName>
</protein>
<name>A0A6M3KWT7_9ZZZZ</name>
<accession>A0A6M3KWT7</accession>
<evidence type="ECO:0000313" key="2">
    <source>
        <dbReference type="EMBL" id="QJA86597.1"/>
    </source>
</evidence>
<dbReference type="EMBL" id="MT142444">
    <property type="protein sequence ID" value="QJA81045.1"/>
    <property type="molecule type" value="Genomic_DNA"/>
</dbReference>